<feature type="transmembrane region" description="Helical" evidence="6">
    <location>
        <begin position="97"/>
        <end position="117"/>
    </location>
</feature>
<comment type="subcellular location">
    <subcellularLocation>
        <location evidence="1">Cell membrane</location>
        <topology evidence="1">Multi-pass membrane protein</topology>
    </subcellularLocation>
</comment>
<gene>
    <name evidence="7" type="ORF">GLV98_08375</name>
    <name evidence="8" type="ORF">GLW00_02480</name>
</gene>
<reference evidence="9 10" key="1">
    <citation type="submission" date="2019-11" db="EMBL/GenBank/DDBJ databases">
        <title>Genome sequences of 17 halophilic strains isolated from different environments.</title>
        <authorList>
            <person name="Furrow R.E."/>
        </authorList>
    </citation>
    <scope>NUCLEOTIDE SEQUENCE [LARGE SCALE GENOMIC DNA]</scope>
    <source>
        <strain evidence="7 9">22505_10_Sand</strain>
        <strain evidence="8 10">SL-4</strain>
    </source>
</reference>
<evidence type="ECO:0000256" key="3">
    <source>
        <dbReference type="ARBA" id="ARBA00022692"/>
    </source>
</evidence>
<dbReference type="Proteomes" id="UP000447393">
    <property type="component" value="Unassembled WGS sequence"/>
</dbReference>
<feature type="transmembrane region" description="Helical" evidence="6">
    <location>
        <begin position="72"/>
        <end position="91"/>
    </location>
</feature>
<protein>
    <submittedName>
        <fullName evidence="7">ATP synthase subunit I</fullName>
    </submittedName>
</protein>
<comment type="caution">
    <text evidence="7">The sequence shown here is derived from an EMBL/GenBank/DDBJ whole genome shotgun (WGS) entry which is preliminary data.</text>
</comment>
<accession>A0A845E5P1</accession>
<evidence type="ECO:0000313" key="7">
    <source>
        <dbReference type="EMBL" id="MYL49499.1"/>
    </source>
</evidence>
<dbReference type="Proteomes" id="UP000450457">
    <property type="component" value="Unassembled WGS sequence"/>
</dbReference>
<name>A0A845E5P1_9BACI</name>
<evidence type="ECO:0000256" key="1">
    <source>
        <dbReference type="ARBA" id="ARBA00004651"/>
    </source>
</evidence>
<feature type="transmembrane region" description="Helical" evidence="6">
    <location>
        <begin position="34"/>
        <end position="51"/>
    </location>
</feature>
<dbReference type="GeneID" id="78005841"/>
<dbReference type="RefSeq" id="WP_160910917.1">
    <property type="nucleotide sequence ID" value="NZ_WMEZ01000002.1"/>
</dbReference>
<evidence type="ECO:0000256" key="4">
    <source>
        <dbReference type="ARBA" id="ARBA00022989"/>
    </source>
</evidence>
<keyword evidence="4 6" id="KW-1133">Transmembrane helix</keyword>
<evidence type="ECO:0000256" key="6">
    <source>
        <dbReference type="SAM" id="Phobius"/>
    </source>
</evidence>
<evidence type="ECO:0000313" key="8">
    <source>
        <dbReference type="EMBL" id="MYL69697.1"/>
    </source>
</evidence>
<evidence type="ECO:0000313" key="9">
    <source>
        <dbReference type="Proteomes" id="UP000447393"/>
    </source>
</evidence>
<dbReference type="Pfam" id="PF03899">
    <property type="entry name" value="ATP-synt_I"/>
    <property type="match status" value="1"/>
</dbReference>
<dbReference type="AlphaFoldDB" id="A0A845E5P1"/>
<dbReference type="OrthoDB" id="2355635at2"/>
<dbReference type="PANTHER" id="PTHR40035">
    <property type="entry name" value="ATP SYNTHASE PROTEIN I"/>
    <property type="match status" value="1"/>
</dbReference>
<sequence>MQGYQQMMTRQRKWMFYLLALFVLGWGITPWQPIFLGLLLGSALSFYNLWLMQRKIRKLGEASADNRSVRGIGTFTRLASGALAVVIALQFEEYFHLIAVVLGLMAAYIVILIDYLFNKSTV</sequence>
<dbReference type="InterPro" id="IPR039072">
    <property type="entry name" value="ATP_synth_I_Bacilli"/>
</dbReference>
<dbReference type="GO" id="GO:0005886">
    <property type="term" value="C:plasma membrane"/>
    <property type="evidence" value="ECO:0007669"/>
    <property type="project" value="UniProtKB-SubCell"/>
</dbReference>
<evidence type="ECO:0000313" key="10">
    <source>
        <dbReference type="Proteomes" id="UP000450457"/>
    </source>
</evidence>
<feature type="transmembrane region" description="Helical" evidence="6">
    <location>
        <begin position="12"/>
        <end position="28"/>
    </location>
</feature>
<dbReference type="InterPro" id="IPR005598">
    <property type="entry name" value="ATP_synth_I"/>
</dbReference>
<dbReference type="EMBL" id="WMFA01000001">
    <property type="protein sequence ID" value="MYL69697.1"/>
    <property type="molecule type" value="Genomic_DNA"/>
</dbReference>
<keyword evidence="5 6" id="KW-0472">Membrane</keyword>
<organism evidence="7 9">
    <name type="scientific">Halobacillus litoralis</name>
    <dbReference type="NCBI Taxonomy" id="45668"/>
    <lineage>
        <taxon>Bacteria</taxon>
        <taxon>Bacillati</taxon>
        <taxon>Bacillota</taxon>
        <taxon>Bacilli</taxon>
        <taxon>Bacillales</taxon>
        <taxon>Bacillaceae</taxon>
        <taxon>Halobacillus</taxon>
    </lineage>
</organism>
<proteinExistence type="predicted"/>
<keyword evidence="2" id="KW-1003">Cell membrane</keyword>
<evidence type="ECO:0000256" key="2">
    <source>
        <dbReference type="ARBA" id="ARBA00022475"/>
    </source>
</evidence>
<dbReference type="EMBL" id="WMEZ01000002">
    <property type="protein sequence ID" value="MYL49499.1"/>
    <property type="molecule type" value="Genomic_DNA"/>
</dbReference>
<evidence type="ECO:0000256" key="5">
    <source>
        <dbReference type="ARBA" id="ARBA00023136"/>
    </source>
</evidence>
<keyword evidence="3 6" id="KW-0812">Transmembrane</keyword>
<dbReference type="PANTHER" id="PTHR40035:SF1">
    <property type="entry name" value="ATP SYNTHASE PROTEIN I"/>
    <property type="match status" value="1"/>
</dbReference>